<feature type="chain" id="PRO_5037885301" description="Lipoprotein" evidence="1">
    <location>
        <begin position="18"/>
        <end position="128"/>
    </location>
</feature>
<dbReference type="EMBL" id="BMOE01000001">
    <property type="protein sequence ID" value="GGJ65770.1"/>
    <property type="molecule type" value="Genomic_DNA"/>
</dbReference>
<reference evidence="2" key="1">
    <citation type="journal article" date="2014" name="Int. J. Syst. Evol. Microbiol.">
        <title>Complete genome sequence of Corynebacterium casei LMG S-19264T (=DSM 44701T), isolated from a smear-ripened cheese.</title>
        <authorList>
            <consortium name="US DOE Joint Genome Institute (JGI-PGF)"/>
            <person name="Walter F."/>
            <person name="Albersmeier A."/>
            <person name="Kalinowski J."/>
            <person name="Ruckert C."/>
        </authorList>
    </citation>
    <scope>NUCLEOTIDE SEQUENCE</scope>
    <source>
        <strain evidence="2">JCM 14371</strain>
    </source>
</reference>
<dbReference type="Proteomes" id="UP000635726">
    <property type="component" value="Unassembled WGS sequence"/>
</dbReference>
<accession>A0A917P7Q2</accession>
<comment type="caution">
    <text evidence="2">The sequence shown here is derived from an EMBL/GenBank/DDBJ whole genome shotgun (WGS) entry which is preliminary data.</text>
</comment>
<dbReference type="PROSITE" id="PS51257">
    <property type="entry name" value="PROKAR_LIPOPROTEIN"/>
    <property type="match status" value="1"/>
</dbReference>
<organism evidence="2 3">
    <name type="scientific">Deinococcus aquiradiocola</name>
    <dbReference type="NCBI Taxonomy" id="393059"/>
    <lineage>
        <taxon>Bacteria</taxon>
        <taxon>Thermotogati</taxon>
        <taxon>Deinococcota</taxon>
        <taxon>Deinococci</taxon>
        <taxon>Deinococcales</taxon>
        <taxon>Deinococcaceae</taxon>
        <taxon>Deinococcus</taxon>
    </lineage>
</organism>
<dbReference type="RefSeq" id="WP_188960813.1">
    <property type="nucleotide sequence ID" value="NZ_BMOE01000001.1"/>
</dbReference>
<evidence type="ECO:0000256" key="1">
    <source>
        <dbReference type="SAM" id="SignalP"/>
    </source>
</evidence>
<reference evidence="2" key="2">
    <citation type="submission" date="2020-09" db="EMBL/GenBank/DDBJ databases">
        <authorList>
            <person name="Sun Q."/>
            <person name="Ohkuma M."/>
        </authorList>
    </citation>
    <scope>NUCLEOTIDE SEQUENCE</scope>
    <source>
        <strain evidence="2">JCM 14371</strain>
    </source>
</reference>
<evidence type="ECO:0000313" key="3">
    <source>
        <dbReference type="Proteomes" id="UP000635726"/>
    </source>
</evidence>
<feature type="signal peptide" evidence="1">
    <location>
        <begin position="1"/>
        <end position="17"/>
    </location>
</feature>
<keyword evidence="1" id="KW-0732">Signal</keyword>
<protein>
    <recommendedName>
        <fullName evidence="4">Lipoprotein</fullName>
    </recommendedName>
</protein>
<name>A0A917P7Q2_9DEIO</name>
<evidence type="ECO:0008006" key="4">
    <source>
        <dbReference type="Google" id="ProtNLM"/>
    </source>
</evidence>
<dbReference type="AlphaFoldDB" id="A0A917P7Q2"/>
<keyword evidence="3" id="KW-1185">Reference proteome</keyword>
<evidence type="ECO:0000313" key="2">
    <source>
        <dbReference type="EMBL" id="GGJ65770.1"/>
    </source>
</evidence>
<sequence length="128" mass="13566">MKFACLVLLLSVLTACSRPDAESARVQALEGRVARLEAQVAALRQAGAARPDDAQSATAGAAAQYCATQLASAMEEYRQSNDRYPGMSGVSLPSACEGFRVAWPRLDGAHYRFEVSGESGKVLASEAR</sequence>
<proteinExistence type="predicted"/>
<gene>
    <name evidence="2" type="ORF">GCM10008939_07170</name>
</gene>